<name>A0A0B4CGM1_9CAUL</name>
<dbReference type="PROSITE" id="PS51257">
    <property type="entry name" value="PROKAR_LIPOPROTEIN"/>
    <property type="match status" value="1"/>
</dbReference>
<gene>
    <name evidence="3" type="ORF">RM53_02835</name>
</gene>
<comment type="caution">
    <text evidence="3">The sequence shown here is derived from an EMBL/GenBank/DDBJ whole genome shotgun (WGS) entry which is preliminary data.</text>
</comment>
<evidence type="ECO:0000313" key="4">
    <source>
        <dbReference type="Proteomes" id="UP000031166"/>
    </source>
</evidence>
<evidence type="ECO:0000256" key="2">
    <source>
        <dbReference type="SAM" id="SignalP"/>
    </source>
</evidence>
<sequence>MKKFAIAAASVFMLAGVAACGESAADKAAEKQADAIEATGEARADQLESQAATAPTAAQADALNAQADQVEKNADRKADMVEQQAGNADGGMTTANTPSTH</sequence>
<evidence type="ECO:0008006" key="5">
    <source>
        <dbReference type="Google" id="ProtNLM"/>
    </source>
</evidence>
<protein>
    <recommendedName>
        <fullName evidence="5">Lipoprotein</fullName>
    </recommendedName>
</protein>
<accession>A0A0B4CGM1</accession>
<dbReference type="EMBL" id="JWSY01000004">
    <property type="protein sequence ID" value="KIC60409.1"/>
    <property type="molecule type" value="Genomic_DNA"/>
</dbReference>
<feature type="compositionally biased region" description="Low complexity" evidence="1">
    <location>
        <begin position="50"/>
        <end position="68"/>
    </location>
</feature>
<dbReference type="Proteomes" id="UP000031166">
    <property type="component" value="Unassembled WGS sequence"/>
</dbReference>
<dbReference type="RefSeq" id="WP_039244192.1">
    <property type="nucleotide sequence ID" value="NZ_JBBCLU010000001.1"/>
</dbReference>
<feature type="compositionally biased region" description="Basic and acidic residues" evidence="1">
    <location>
        <begin position="69"/>
        <end position="80"/>
    </location>
</feature>
<evidence type="ECO:0000313" key="3">
    <source>
        <dbReference type="EMBL" id="KIC60409.1"/>
    </source>
</evidence>
<evidence type="ECO:0000256" key="1">
    <source>
        <dbReference type="SAM" id="MobiDB-lite"/>
    </source>
</evidence>
<proteinExistence type="predicted"/>
<feature type="chain" id="PRO_5002084534" description="Lipoprotein" evidence="2">
    <location>
        <begin position="25"/>
        <end position="101"/>
    </location>
</feature>
<dbReference type="STRING" id="172043.RM53_02835"/>
<reference evidence="3 4" key="1">
    <citation type="submission" date="2014-12" db="EMBL/GenBank/DDBJ databases">
        <title>Genome sequencing of Brevundimonas nasdae TPW30.</title>
        <authorList>
            <person name="Tan P.W."/>
            <person name="Chan K.-G."/>
        </authorList>
    </citation>
    <scope>NUCLEOTIDE SEQUENCE [LARGE SCALE GENOMIC DNA]</scope>
    <source>
        <strain evidence="3 4">TPW30</strain>
    </source>
</reference>
<organism evidence="3 4">
    <name type="scientific">Brevundimonas nasdae</name>
    <dbReference type="NCBI Taxonomy" id="172043"/>
    <lineage>
        <taxon>Bacteria</taxon>
        <taxon>Pseudomonadati</taxon>
        <taxon>Pseudomonadota</taxon>
        <taxon>Alphaproteobacteria</taxon>
        <taxon>Caulobacterales</taxon>
        <taxon>Caulobacteraceae</taxon>
        <taxon>Brevundimonas</taxon>
    </lineage>
</organism>
<feature type="region of interest" description="Disordered" evidence="1">
    <location>
        <begin position="41"/>
        <end position="101"/>
    </location>
</feature>
<keyword evidence="2" id="KW-0732">Signal</keyword>
<feature type="signal peptide" evidence="2">
    <location>
        <begin position="1"/>
        <end position="24"/>
    </location>
</feature>
<dbReference type="AlphaFoldDB" id="A0A0B4CGM1"/>